<keyword evidence="2" id="KW-0964">Secreted</keyword>
<protein>
    <recommendedName>
        <fullName evidence="8">Gram-positive cocci surface proteins LPxTG domain-containing protein</fullName>
    </recommendedName>
</protein>
<evidence type="ECO:0000256" key="2">
    <source>
        <dbReference type="ARBA" id="ARBA00022525"/>
    </source>
</evidence>
<dbReference type="Proteomes" id="UP000187185">
    <property type="component" value="Chromosome"/>
</dbReference>
<reference evidence="9 10" key="1">
    <citation type="submission" date="2016-12" db="EMBL/GenBank/DDBJ databases">
        <title>Complete genome sequence of Microbacterium aurum KACC 15219.</title>
        <authorList>
            <person name="Jung Y."/>
            <person name="Shin J.-H."/>
            <person name="Lee Y.-J."/>
            <person name="Yi H."/>
            <person name="Bahn Y.-S."/>
            <person name="Kim J.F."/>
            <person name="Lee D.-W."/>
        </authorList>
    </citation>
    <scope>NUCLEOTIDE SEQUENCE [LARGE SCALE GENOMIC DNA]</scope>
    <source>
        <strain evidence="9 10">KACC 15219</strain>
    </source>
</reference>
<evidence type="ECO:0000256" key="1">
    <source>
        <dbReference type="ARBA" id="ARBA00022512"/>
    </source>
</evidence>
<feature type="signal peptide" evidence="7">
    <location>
        <begin position="1"/>
        <end position="24"/>
    </location>
</feature>
<evidence type="ECO:0000256" key="4">
    <source>
        <dbReference type="ARBA" id="ARBA00023088"/>
    </source>
</evidence>
<keyword evidence="10" id="KW-1185">Reference proteome</keyword>
<feature type="domain" description="Gram-positive cocci surface proteins LPxTG" evidence="8">
    <location>
        <begin position="195"/>
        <end position="229"/>
    </location>
</feature>
<keyword evidence="4" id="KW-0572">Peptidoglycan-anchor</keyword>
<keyword evidence="1" id="KW-0134">Cell wall</keyword>
<dbReference type="AlphaFoldDB" id="A0A1P8U8L8"/>
<keyword evidence="6" id="KW-0812">Transmembrane</keyword>
<evidence type="ECO:0000256" key="7">
    <source>
        <dbReference type="SAM" id="SignalP"/>
    </source>
</evidence>
<dbReference type="OrthoDB" id="3783029at2"/>
<evidence type="ECO:0000256" key="3">
    <source>
        <dbReference type="ARBA" id="ARBA00022729"/>
    </source>
</evidence>
<accession>A0A1P8U8L8</accession>
<organism evidence="9 10">
    <name type="scientific">Microbacterium aurum</name>
    <dbReference type="NCBI Taxonomy" id="36805"/>
    <lineage>
        <taxon>Bacteria</taxon>
        <taxon>Bacillati</taxon>
        <taxon>Actinomycetota</taxon>
        <taxon>Actinomycetes</taxon>
        <taxon>Micrococcales</taxon>
        <taxon>Microbacteriaceae</taxon>
        <taxon>Microbacterium</taxon>
    </lineage>
</organism>
<evidence type="ECO:0000313" key="9">
    <source>
        <dbReference type="EMBL" id="APZ34478.1"/>
    </source>
</evidence>
<proteinExistence type="predicted"/>
<feature type="chain" id="PRO_5012817554" description="Gram-positive cocci surface proteins LPxTG domain-containing protein" evidence="7">
    <location>
        <begin position="25"/>
        <end position="229"/>
    </location>
</feature>
<evidence type="ECO:0000259" key="8">
    <source>
        <dbReference type="PROSITE" id="PS50847"/>
    </source>
</evidence>
<dbReference type="STRING" id="36805.BOH66_09680"/>
<keyword evidence="3 7" id="KW-0732">Signal</keyword>
<dbReference type="EMBL" id="CP018762">
    <property type="protein sequence ID" value="APZ34478.1"/>
    <property type="molecule type" value="Genomic_DNA"/>
</dbReference>
<dbReference type="KEGG" id="maur:BOH66_09680"/>
<keyword evidence="6" id="KW-1133">Transmembrane helix</keyword>
<feature type="compositionally biased region" description="Polar residues" evidence="5">
    <location>
        <begin position="47"/>
        <end position="59"/>
    </location>
</feature>
<keyword evidence="6" id="KW-0472">Membrane</keyword>
<feature type="transmembrane region" description="Helical" evidence="6">
    <location>
        <begin position="202"/>
        <end position="224"/>
    </location>
</feature>
<gene>
    <name evidence="9" type="ORF">BOH66_09680</name>
</gene>
<evidence type="ECO:0000256" key="6">
    <source>
        <dbReference type="SAM" id="Phobius"/>
    </source>
</evidence>
<evidence type="ECO:0000313" key="10">
    <source>
        <dbReference type="Proteomes" id="UP000187185"/>
    </source>
</evidence>
<feature type="region of interest" description="Disordered" evidence="5">
    <location>
        <begin position="25"/>
        <end position="59"/>
    </location>
</feature>
<dbReference type="PROSITE" id="PS50847">
    <property type="entry name" value="GRAM_POS_ANCHORING"/>
    <property type="match status" value="1"/>
</dbReference>
<dbReference type="NCBIfam" id="TIGR01167">
    <property type="entry name" value="LPXTG_anchor"/>
    <property type="match status" value="1"/>
</dbReference>
<name>A0A1P8U8L8_9MICO</name>
<dbReference type="InterPro" id="IPR019931">
    <property type="entry name" value="LPXTG_anchor"/>
</dbReference>
<sequence>MRNMILSFIAAAVLVVGAPLAASAVDEPPGATDSAGTGDDALGYTPRTPQQPTLAGTTVAPSCSADAPWIEYSVLLVDPQNLSSGHTATLVLSDGTHSTTLTLGTVTAGVPLTGRVLWPGASVGADGRGNGWPGWTYAGGQWTASDDNFGWTRGAITATVEVNPSLAVALSYPPSSPACRTAPAEIRAAAAGAALPATGGDIALAAGVGVAGAGLIAMGGALVVRRRRS</sequence>
<evidence type="ECO:0000256" key="5">
    <source>
        <dbReference type="SAM" id="MobiDB-lite"/>
    </source>
</evidence>